<comment type="subcellular location">
    <subcellularLocation>
        <location evidence="1">Cell envelope</location>
    </subcellularLocation>
</comment>
<feature type="transmembrane region" description="Helical" evidence="4">
    <location>
        <begin position="7"/>
        <end position="25"/>
    </location>
</feature>
<dbReference type="OrthoDB" id="9791520at2"/>
<dbReference type="PANTHER" id="PTHR32347:SF29">
    <property type="entry name" value="UPF0194 MEMBRANE PROTEIN YBHG"/>
    <property type="match status" value="1"/>
</dbReference>
<protein>
    <submittedName>
        <fullName evidence="6">Macrolide export protein MacA</fullName>
    </submittedName>
</protein>
<feature type="domain" description="YknX-like C-terminal permuted SH3-like" evidence="5">
    <location>
        <begin position="329"/>
        <end position="395"/>
    </location>
</feature>
<keyword evidence="4" id="KW-0472">Membrane</keyword>
<evidence type="ECO:0000256" key="2">
    <source>
        <dbReference type="ARBA" id="ARBA00023054"/>
    </source>
</evidence>
<evidence type="ECO:0000313" key="6">
    <source>
        <dbReference type="EMBL" id="QEG20437.1"/>
    </source>
</evidence>
<sequence length="404" mass="44527">MKFSIQSIIWTVVFVAAIIVAVMAFRQNPVTVETAIVARADLQITVQEDGKTRIREKYIVSTPVAGRLSRIDLEPGDEICGERERVAVILPAEPAMLDARAKAQAESRLDQAKASLKRAEVTMQQAEVSYDLASTKLERAEKLKRSQAISDDEYDIARSEYLAQSHGKRAAAFDRDIAEYERKTAEAALLQYTEEDQLSGKPFELFAPVCGRVLRVFEESASTVGVGTPLIELGDPRNLEMVIDVLSTDAVRIRPGSQLVVNHWGGDQPLMGTVRVVEPAAFTKVSSLGVEEQRVNIVADFDETAEGRFELGDGFRVEAEITVAHLPNALQIPNSSLFRHQRKWHVFIVKDDYAILTQVEIGAQNETHTEVKSGLEPGDVVVLYPDDAIENESRVIVAGASGVE</sequence>
<gene>
    <name evidence="6" type="primary">macA_1</name>
    <name evidence="6" type="ORF">MFFC18_02850</name>
</gene>
<evidence type="ECO:0000313" key="7">
    <source>
        <dbReference type="Proteomes" id="UP000322214"/>
    </source>
</evidence>
<dbReference type="STRING" id="980251.GCA_001642875_04546"/>
<proteinExistence type="predicted"/>
<accession>A0A5B9P1Q5</accession>
<dbReference type="EMBL" id="CP042912">
    <property type="protein sequence ID" value="QEG20437.1"/>
    <property type="molecule type" value="Genomic_DNA"/>
</dbReference>
<keyword evidence="4" id="KW-0812">Transmembrane</keyword>
<dbReference type="GO" id="GO:0030313">
    <property type="term" value="C:cell envelope"/>
    <property type="evidence" value="ECO:0007669"/>
    <property type="project" value="UniProtKB-SubCell"/>
</dbReference>
<dbReference type="Gene3D" id="2.40.420.20">
    <property type="match status" value="1"/>
</dbReference>
<name>A0A5B9P1Q5_9BACT</name>
<dbReference type="InterPro" id="IPR050465">
    <property type="entry name" value="UPF0194_transport"/>
</dbReference>
<dbReference type="KEGG" id="mff:MFFC18_02850"/>
<organism evidence="6 7">
    <name type="scientific">Mariniblastus fucicola</name>
    <dbReference type="NCBI Taxonomy" id="980251"/>
    <lineage>
        <taxon>Bacteria</taxon>
        <taxon>Pseudomonadati</taxon>
        <taxon>Planctomycetota</taxon>
        <taxon>Planctomycetia</taxon>
        <taxon>Pirellulales</taxon>
        <taxon>Pirellulaceae</taxon>
        <taxon>Mariniblastus</taxon>
    </lineage>
</organism>
<keyword evidence="2 3" id="KW-0175">Coiled coil</keyword>
<dbReference type="Gene3D" id="2.40.50.100">
    <property type="match status" value="1"/>
</dbReference>
<dbReference type="InterPro" id="IPR058637">
    <property type="entry name" value="YknX-like_C"/>
</dbReference>
<feature type="coiled-coil region" evidence="3">
    <location>
        <begin position="102"/>
        <end position="143"/>
    </location>
</feature>
<evidence type="ECO:0000256" key="3">
    <source>
        <dbReference type="SAM" id="Coils"/>
    </source>
</evidence>
<dbReference type="RefSeq" id="WP_075082548.1">
    <property type="nucleotide sequence ID" value="NZ_CP042912.1"/>
</dbReference>
<evidence type="ECO:0000256" key="4">
    <source>
        <dbReference type="SAM" id="Phobius"/>
    </source>
</evidence>
<keyword evidence="4" id="KW-1133">Transmembrane helix</keyword>
<dbReference type="Pfam" id="PF25989">
    <property type="entry name" value="YknX_C"/>
    <property type="match status" value="1"/>
</dbReference>
<dbReference type="AlphaFoldDB" id="A0A5B9P1Q5"/>
<dbReference type="Proteomes" id="UP000322214">
    <property type="component" value="Chromosome"/>
</dbReference>
<dbReference type="PANTHER" id="PTHR32347">
    <property type="entry name" value="EFFLUX SYSTEM COMPONENT YKNX-RELATED"/>
    <property type="match status" value="1"/>
</dbReference>
<evidence type="ECO:0000256" key="1">
    <source>
        <dbReference type="ARBA" id="ARBA00004196"/>
    </source>
</evidence>
<keyword evidence="7" id="KW-1185">Reference proteome</keyword>
<reference evidence="6 7" key="1">
    <citation type="submission" date="2019-08" db="EMBL/GenBank/DDBJ databases">
        <title>Deep-cultivation of Planctomycetes and their phenomic and genomic characterization uncovers novel biology.</title>
        <authorList>
            <person name="Wiegand S."/>
            <person name="Jogler M."/>
            <person name="Boedeker C."/>
            <person name="Pinto D."/>
            <person name="Vollmers J."/>
            <person name="Rivas-Marin E."/>
            <person name="Kohn T."/>
            <person name="Peeters S.H."/>
            <person name="Heuer A."/>
            <person name="Rast P."/>
            <person name="Oberbeckmann S."/>
            <person name="Bunk B."/>
            <person name="Jeske O."/>
            <person name="Meyerdierks A."/>
            <person name="Storesund J.E."/>
            <person name="Kallscheuer N."/>
            <person name="Luecker S."/>
            <person name="Lage O.M."/>
            <person name="Pohl T."/>
            <person name="Merkel B.J."/>
            <person name="Hornburger P."/>
            <person name="Mueller R.-W."/>
            <person name="Bruemmer F."/>
            <person name="Labrenz M."/>
            <person name="Spormann A.M."/>
            <person name="Op den Camp H."/>
            <person name="Overmann J."/>
            <person name="Amann R."/>
            <person name="Jetten M.S.M."/>
            <person name="Mascher T."/>
            <person name="Medema M.H."/>
            <person name="Devos D.P."/>
            <person name="Kaster A.-K."/>
            <person name="Ovreas L."/>
            <person name="Rohde M."/>
            <person name="Galperin M.Y."/>
            <person name="Jogler C."/>
        </authorList>
    </citation>
    <scope>NUCLEOTIDE SEQUENCE [LARGE SCALE GENOMIC DNA]</scope>
    <source>
        <strain evidence="6 7">FC18</strain>
    </source>
</reference>
<dbReference type="Gene3D" id="2.40.30.170">
    <property type="match status" value="1"/>
</dbReference>
<evidence type="ECO:0000259" key="5">
    <source>
        <dbReference type="Pfam" id="PF25989"/>
    </source>
</evidence>
<dbReference type="Gene3D" id="1.10.287.470">
    <property type="entry name" value="Helix hairpin bin"/>
    <property type="match status" value="1"/>
</dbReference>